<dbReference type="SUPFAM" id="SSF50044">
    <property type="entry name" value="SH3-domain"/>
    <property type="match status" value="1"/>
</dbReference>
<dbReference type="PRINTS" id="PR00452">
    <property type="entry name" value="SH3DOMAIN"/>
</dbReference>
<proteinExistence type="inferred from homology"/>
<reference evidence="11" key="2">
    <citation type="submission" date="2025-09" db="UniProtKB">
        <authorList>
            <consortium name="Ensembl"/>
        </authorList>
    </citation>
    <scope>IDENTIFICATION</scope>
</reference>
<keyword evidence="6" id="KW-0653">Protein transport</keyword>
<protein>
    <submittedName>
        <fullName evidence="11">Signal transducing adaptor molecule (SH3 domain and ITAM motif) 2</fullName>
    </submittedName>
</protein>
<dbReference type="Ensembl" id="ENSONIT00000055029.1">
    <property type="protein sequence ID" value="ENSONIP00000030233.1"/>
    <property type="gene ID" value="ENSONIG00000017025.2"/>
</dbReference>
<dbReference type="Gene3D" id="1.25.40.90">
    <property type="match status" value="1"/>
</dbReference>
<dbReference type="SUPFAM" id="SSF48464">
    <property type="entry name" value="ENTH/VHS domain"/>
    <property type="match status" value="1"/>
</dbReference>
<dbReference type="Proteomes" id="UP000005207">
    <property type="component" value="Unplaced"/>
</dbReference>
<sequence length="440" mass="48787">MPSELFSHWTICTKSAFYIFPEKATNENNTTDDWALIMDICDKIGTTTNGPKDSLRSIMKRVNHKVPHVAMQALNLLGACVSNCGKIFHLEICSREFSSEVKSVLNKAHPKVCEKLKALMVEWAEDFQKDPQLSLIGATIKSLKEEGVSFPSPSSQGSSTKANSSTPSKPVDDDDLAKAIELSLQEQKQQAETRPMTMTSDPPNYTNGGGGQEARKVRALYDFEAAEDNELTFKAGELILVLDDSDPNWWKGENHRGVGLFPSNFVTTNLNAELLFVPPVDLETKIEPEPVFIDETKMDRTLALLQNTDPADSTPDSLELIQLEGACAQMNPLIDEKLQEIDRNHSELSELNVKVLEALELYNKLMNEAPYYSAYSKMQSQYPPAGSAVGMQVRIVLYSFPGDLENCPLRIASPHQSSMQLIIFLFPTGGQTLFGGNVDF</sequence>
<reference evidence="11" key="1">
    <citation type="submission" date="2025-08" db="UniProtKB">
        <authorList>
            <consortium name="Ensembl"/>
        </authorList>
    </citation>
    <scope>IDENTIFICATION</scope>
</reference>
<evidence type="ECO:0000313" key="12">
    <source>
        <dbReference type="Proteomes" id="UP000005207"/>
    </source>
</evidence>
<evidence type="ECO:0000256" key="2">
    <source>
        <dbReference type="ARBA" id="ARBA00009666"/>
    </source>
</evidence>
<feature type="compositionally biased region" description="Polar residues" evidence="8">
    <location>
        <begin position="186"/>
        <end position="206"/>
    </location>
</feature>
<keyword evidence="5" id="KW-0967">Endosome</keyword>
<dbReference type="PANTHER" id="PTHR45929">
    <property type="entry name" value="JAK PATHWAY SIGNAL TRANSDUCTION ADAPTOR MOLECULE"/>
    <property type="match status" value="1"/>
</dbReference>
<keyword evidence="12" id="KW-1185">Reference proteome</keyword>
<dbReference type="GeneTree" id="ENSGT00940000157055"/>
<dbReference type="Pfam" id="PF00790">
    <property type="entry name" value="VHS"/>
    <property type="match status" value="1"/>
</dbReference>
<comment type="subcellular location">
    <subcellularLocation>
        <location evidence="1">Early endosome membrane</location>
        <topology evidence="1">Peripheral membrane protein</topology>
        <orientation evidence="1">Cytoplasmic side</orientation>
    </subcellularLocation>
</comment>
<dbReference type="InterPro" id="IPR035675">
    <property type="entry name" value="STAM2_SH3"/>
</dbReference>
<dbReference type="GO" id="GO:0031901">
    <property type="term" value="C:early endosome membrane"/>
    <property type="evidence" value="ECO:0007669"/>
    <property type="project" value="UniProtKB-SubCell"/>
</dbReference>
<dbReference type="PROSITE" id="PS50002">
    <property type="entry name" value="SH3"/>
    <property type="match status" value="1"/>
</dbReference>
<dbReference type="GO" id="GO:0035091">
    <property type="term" value="F:phosphatidylinositol binding"/>
    <property type="evidence" value="ECO:0007669"/>
    <property type="project" value="InterPro"/>
</dbReference>
<keyword evidence="3 7" id="KW-0728">SH3 domain</keyword>
<dbReference type="InterPro" id="IPR002014">
    <property type="entry name" value="VHS_dom"/>
</dbReference>
<evidence type="ECO:0000256" key="8">
    <source>
        <dbReference type="SAM" id="MobiDB-lite"/>
    </source>
</evidence>
<dbReference type="Pfam" id="PF02809">
    <property type="entry name" value="UIM"/>
    <property type="match status" value="1"/>
</dbReference>
<evidence type="ECO:0000256" key="6">
    <source>
        <dbReference type="ARBA" id="ARBA00022927"/>
    </source>
</evidence>
<dbReference type="SMART" id="SM00326">
    <property type="entry name" value="SH3"/>
    <property type="match status" value="1"/>
</dbReference>
<accession>A0A669B6P1</accession>
<gene>
    <name evidence="11" type="primary">STAM2</name>
    <name evidence="11" type="synonym">stam2</name>
</gene>
<evidence type="ECO:0000259" key="9">
    <source>
        <dbReference type="PROSITE" id="PS50002"/>
    </source>
</evidence>
<evidence type="ECO:0000256" key="5">
    <source>
        <dbReference type="ARBA" id="ARBA00022753"/>
    </source>
</evidence>
<comment type="similarity">
    <text evidence="2">Belongs to the STAM family.</text>
</comment>
<feature type="domain" description="VHS" evidence="10">
    <location>
        <begin position="24"/>
        <end position="151"/>
    </location>
</feature>
<keyword evidence="4" id="KW-0813">Transport</keyword>
<feature type="region of interest" description="Disordered" evidence="8">
    <location>
        <begin position="147"/>
        <end position="173"/>
    </location>
</feature>
<dbReference type="SMART" id="SM00288">
    <property type="entry name" value="VHS"/>
    <property type="match status" value="1"/>
</dbReference>
<dbReference type="CDD" id="cd11963">
    <property type="entry name" value="SH3_STAM2"/>
    <property type="match status" value="1"/>
</dbReference>
<feature type="domain" description="SH3" evidence="9">
    <location>
        <begin position="212"/>
        <end position="271"/>
    </location>
</feature>
<dbReference type="GO" id="GO:0007165">
    <property type="term" value="P:signal transduction"/>
    <property type="evidence" value="ECO:0007669"/>
    <property type="project" value="TreeGrafter"/>
</dbReference>
<feature type="compositionally biased region" description="Low complexity" evidence="8">
    <location>
        <begin position="149"/>
        <end position="159"/>
    </location>
</feature>
<dbReference type="Gene3D" id="1.20.5.1940">
    <property type="match status" value="1"/>
</dbReference>
<dbReference type="CDD" id="cd21390">
    <property type="entry name" value="GAT_STAM2"/>
    <property type="match status" value="1"/>
</dbReference>
<evidence type="ECO:0000313" key="11">
    <source>
        <dbReference type="Ensembl" id="ENSONIP00000030233.1"/>
    </source>
</evidence>
<dbReference type="PROSITE" id="PS50330">
    <property type="entry name" value="UIM"/>
    <property type="match status" value="1"/>
</dbReference>
<dbReference type="InterPro" id="IPR003903">
    <property type="entry name" value="UIM_dom"/>
</dbReference>
<dbReference type="GO" id="GO:0043130">
    <property type="term" value="F:ubiquitin binding"/>
    <property type="evidence" value="ECO:0007669"/>
    <property type="project" value="InterPro"/>
</dbReference>
<evidence type="ECO:0000256" key="1">
    <source>
        <dbReference type="ARBA" id="ARBA00004469"/>
    </source>
</evidence>
<dbReference type="FunFam" id="1.25.40.90:FF:000009">
    <property type="entry name" value="Putative signal transducing adapter molecule 1"/>
    <property type="match status" value="1"/>
</dbReference>
<evidence type="ECO:0000256" key="7">
    <source>
        <dbReference type="PROSITE-ProRule" id="PRU00192"/>
    </source>
</evidence>
<dbReference type="PROSITE" id="PS50179">
    <property type="entry name" value="VHS"/>
    <property type="match status" value="1"/>
</dbReference>
<name>A0A669B6P1_ORENI</name>
<dbReference type="InterPro" id="IPR001452">
    <property type="entry name" value="SH3_domain"/>
</dbReference>
<dbReference type="GO" id="GO:0030139">
    <property type="term" value="C:endocytic vesicle"/>
    <property type="evidence" value="ECO:0007669"/>
    <property type="project" value="TreeGrafter"/>
</dbReference>
<feature type="region of interest" description="Disordered" evidence="8">
    <location>
        <begin position="186"/>
        <end position="211"/>
    </location>
</feature>
<dbReference type="PANTHER" id="PTHR45929:SF1">
    <property type="entry name" value="HEMATOPOIETIC LINEAGE CELL-SPECIFIC PROTEIN-RELATED"/>
    <property type="match status" value="1"/>
</dbReference>
<dbReference type="SMART" id="SM00726">
    <property type="entry name" value="UIM"/>
    <property type="match status" value="1"/>
</dbReference>
<evidence type="ECO:0000256" key="4">
    <source>
        <dbReference type="ARBA" id="ARBA00022448"/>
    </source>
</evidence>
<dbReference type="InterPro" id="IPR008942">
    <property type="entry name" value="ENTH_VHS"/>
</dbReference>
<organism evidence="11 12">
    <name type="scientific">Oreochromis niloticus</name>
    <name type="common">Nile tilapia</name>
    <name type="synonym">Tilapia nilotica</name>
    <dbReference type="NCBI Taxonomy" id="8128"/>
    <lineage>
        <taxon>Eukaryota</taxon>
        <taxon>Metazoa</taxon>
        <taxon>Chordata</taxon>
        <taxon>Craniata</taxon>
        <taxon>Vertebrata</taxon>
        <taxon>Euteleostomi</taxon>
        <taxon>Actinopterygii</taxon>
        <taxon>Neopterygii</taxon>
        <taxon>Teleostei</taxon>
        <taxon>Neoteleostei</taxon>
        <taxon>Acanthomorphata</taxon>
        <taxon>Ovalentaria</taxon>
        <taxon>Cichlomorphae</taxon>
        <taxon>Cichliformes</taxon>
        <taxon>Cichlidae</taxon>
        <taxon>African cichlids</taxon>
        <taxon>Pseudocrenilabrinae</taxon>
        <taxon>Oreochromini</taxon>
        <taxon>Oreochromis</taxon>
    </lineage>
</organism>
<dbReference type="InterPro" id="IPR050670">
    <property type="entry name" value="STAM"/>
</dbReference>
<dbReference type="InterPro" id="IPR036028">
    <property type="entry name" value="SH3-like_dom_sf"/>
</dbReference>
<dbReference type="FunFam" id="2.30.30.40:FF:000086">
    <property type="entry name" value="signal transducing adapter molecule 2"/>
    <property type="match status" value="1"/>
</dbReference>
<dbReference type="Gene3D" id="2.30.30.40">
    <property type="entry name" value="SH3 Domains"/>
    <property type="match status" value="1"/>
</dbReference>
<dbReference type="AlphaFoldDB" id="A0A669B6P1"/>
<evidence type="ECO:0000256" key="3">
    <source>
        <dbReference type="ARBA" id="ARBA00022443"/>
    </source>
</evidence>
<evidence type="ECO:0000259" key="10">
    <source>
        <dbReference type="PROSITE" id="PS50179"/>
    </source>
</evidence>
<dbReference type="GO" id="GO:0015031">
    <property type="term" value="P:protein transport"/>
    <property type="evidence" value="ECO:0007669"/>
    <property type="project" value="UniProtKB-KW"/>
</dbReference>
<dbReference type="Pfam" id="PF00018">
    <property type="entry name" value="SH3_1"/>
    <property type="match status" value="1"/>
</dbReference>